<evidence type="ECO:0000259" key="1">
    <source>
        <dbReference type="PROSITE" id="PS51186"/>
    </source>
</evidence>
<feature type="domain" description="N-acetyltransferase" evidence="1">
    <location>
        <begin position="5"/>
        <end position="152"/>
    </location>
</feature>
<accession>A0A644ZLA3</accession>
<gene>
    <name evidence="2" type="ORF">SDC9_88321</name>
</gene>
<evidence type="ECO:0000313" key="2">
    <source>
        <dbReference type="EMBL" id="MPM41665.1"/>
    </source>
</evidence>
<dbReference type="SUPFAM" id="SSF55729">
    <property type="entry name" value="Acyl-CoA N-acyltransferases (Nat)"/>
    <property type="match status" value="1"/>
</dbReference>
<dbReference type="Gene3D" id="3.40.630.30">
    <property type="match status" value="1"/>
</dbReference>
<comment type="caution">
    <text evidence="2">The sequence shown here is derived from an EMBL/GenBank/DDBJ whole genome shotgun (WGS) entry which is preliminary data.</text>
</comment>
<dbReference type="GO" id="GO:0016747">
    <property type="term" value="F:acyltransferase activity, transferring groups other than amino-acyl groups"/>
    <property type="evidence" value="ECO:0007669"/>
    <property type="project" value="InterPro"/>
</dbReference>
<organism evidence="2">
    <name type="scientific">bioreactor metagenome</name>
    <dbReference type="NCBI Taxonomy" id="1076179"/>
    <lineage>
        <taxon>unclassified sequences</taxon>
        <taxon>metagenomes</taxon>
        <taxon>ecological metagenomes</taxon>
    </lineage>
</organism>
<dbReference type="PROSITE" id="PS51186">
    <property type="entry name" value="GNAT"/>
    <property type="match status" value="1"/>
</dbReference>
<reference evidence="2" key="1">
    <citation type="submission" date="2019-08" db="EMBL/GenBank/DDBJ databases">
        <authorList>
            <person name="Kucharzyk K."/>
            <person name="Murdoch R.W."/>
            <person name="Higgins S."/>
            <person name="Loffler F."/>
        </authorList>
    </citation>
    <scope>NUCLEOTIDE SEQUENCE</scope>
</reference>
<dbReference type="CDD" id="cd04301">
    <property type="entry name" value="NAT_SF"/>
    <property type="match status" value="1"/>
</dbReference>
<dbReference type="Pfam" id="PF00583">
    <property type="entry name" value="Acetyltransf_1"/>
    <property type="match status" value="1"/>
</dbReference>
<dbReference type="InterPro" id="IPR016181">
    <property type="entry name" value="Acyl_CoA_acyltransferase"/>
</dbReference>
<protein>
    <recommendedName>
        <fullName evidence="1">N-acetyltransferase domain-containing protein</fullName>
    </recommendedName>
</protein>
<dbReference type="EMBL" id="VSSQ01009451">
    <property type="protein sequence ID" value="MPM41665.1"/>
    <property type="molecule type" value="Genomic_DNA"/>
</dbReference>
<name>A0A644ZLA3_9ZZZZ</name>
<dbReference type="AlphaFoldDB" id="A0A644ZLA3"/>
<sequence length="176" mass="21202">MIEIVRITDCSTQEYQFTEELLTASFPEEEYRELAMLRKYVEKEKDFYYHIILHDEQPIGLVSFWQLSNYYYVEHLAVHTNKRGKNYGGLILSLLKERLQQIILEVELPNDETSMKRIKFYQRNGFHLLDYDYQQPPYRKGGRWIPMRLMTNCVSSSEQIPQIVKEIHQKAYHCIK</sequence>
<proteinExistence type="predicted"/>
<dbReference type="InterPro" id="IPR000182">
    <property type="entry name" value="GNAT_dom"/>
</dbReference>